<evidence type="ECO:0000313" key="8">
    <source>
        <dbReference type="Proteomes" id="UP001166291"/>
    </source>
</evidence>
<keyword evidence="3" id="KW-0560">Oxidoreductase</keyword>
<dbReference type="PANTHER" id="PTHR44379:SF2">
    <property type="entry name" value="BLR6218 PROTEIN"/>
    <property type="match status" value="1"/>
</dbReference>
<dbReference type="Pfam" id="PF00111">
    <property type="entry name" value="Fer2"/>
    <property type="match status" value="1"/>
</dbReference>
<keyword evidence="8" id="KW-1185">Reference proteome</keyword>
<keyword evidence="2" id="KW-0479">Metal-binding</keyword>
<evidence type="ECO:0000256" key="4">
    <source>
        <dbReference type="ARBA" id="ARBA00023004"/>
    </source>
</evidence>
<dbReference type="PROSITE" id="PS00197">
    <property type="entry name" value="2FE2S_FER_1"/>
    <property type="match status" value="1"/>
</dbReference>
<sequence>MTTIKFTVNGQAQSLDIDPTTPLLWTLRDHLQMTGTKFGCGIGMCGACTVHLNGNATRSCLIPVQAVDGADIATIEGLSESGDHILQKLWVELNVPQCGYCQSGVLMAAADLLKRIPNPSDEEIDANISNICRCGTYPRIREGIRRAAQEMGA</sequence>
<dbReference type="CDD" id="cd00207">
    <property type="entry name" value="fer2"/>
    <property type="match status" value="1"/>
</dbReference>
<proteinExistence type="predicted"/>
<dbReference type="InterPro" id="IPR002888">
    <property type="entry name" value="2Fe-2S-bd"/>
</dbReference>
<evidence type="ECO:0000256" key="5">
    <source>
        <dbReference type="ARBA" id="ARBA00023014"/>
    </source>
</evidence>
<keyword evidence="5" id="KW-0411">Iron-sulfur</keyword>
<keyword evidence="1" id="KW-0001">2Fe-2S</keyword>
<comment type="caution">
    <text evidence="7">The sequence shown here is derived from an EMBL/GenBank/DDBJ whole genome shotgun (WGS) entry which is preliminary data.</text>
</comment>
<protein>
    <submittedName>
        <fullName evidence="7">(2Fe-2S)-binding protein</fullName>
    </submittedName>
</protein>
<dbReference type="Proteomes" id="UP001166291">
    <property type="component" value="Unassembled WGS sequence"/>
</dbReference>
<evidence type="ECO:0000256" key="3">
    <source>
        <dbReference type="ARBA" id="ARBA00023002"/>
    </source>
</evidence>
<dbReference type="InterPro" id="IPR001041">
    <property type="entry name" value="2Fe-2S_ferredoxin-type"/>
</dbReference>
<dbReference type="InterPro" id="IPR006058">
    <property type="entry name" value="2Fe2S_fd_BS"/>
</dbReference>
<evidence type="ECO:0000256" key="1">
    <source>
        <dbReference type="ARBA" id="ARBA00022714"/>
    </source>
</evidence>
<name>A0ABS6VR81_9GAMM</name>
<feature type="domain" description="2Fe-2S ferredoxin-type" evidence="6">
    <location>
        <begin position="2"/>
        <end position="78"/>
    </location>
</feature>
<dbReference type="RefSeq" id="WP_219042986.1">
    <property type="nucleotide sequence ID" value="NZ_JAHWDQ010000001.1"/>
</dbReference>
<keyword evidence="4" id="KW-0408">Iron</keyword>
<dbReference type="PROSITE" id="PS51085">
    <property type="entry name" value="2FE2S_FER_2"/>
    <property type="match status" value="1"/>
</dbReference>
<evidence type="ECO:0000313" key="7">
    <source>
        <dbReference type="EMBL" id="MBW2940819.1"/>
    </source>
</evidence>
<dbReference type="PANTHER" id="PTHR44379">
    <property type="entry name" value="OXIDOREDUCTASE WITH IRON-SULFUR SUBUNIT"/>
    <property type="match status" value="1"/>
</dbReference>
<evidence type="ECO:0000259" key="6">
    <source>
        <dbReference type="PROSITE" id="PS51085"/>
    </source>
</evidence>
<gene>
    <name evidence="7" type="ORF">KXJ70_08540</name>
</gene>
<dbReference type="InterPro" id="IPR051452">
    <property type="entry name" value="Diverse_Oxidoreductases"/>
</dbReference>
<organism evidence="7 8">
    <name type="scientific">Zhongshania aquimaris</name>
    <dbReference type="NCBI Taxonomy" id="2857107"/>
    <lineage>
        <taxon>Bacteria</taxon>
        <taxon>Pseudomonadati</taxon>
        <taxon>Pseudomonadota</taxon>
        <taxon>Gammaproteobacteria</taxon>
        <taxon>Cellvibrionales</taxon>
        <taxon>Spongiibacteraceae</taxon>
        <taxon>Zhongshania</taxon>
    </lineage>
</organism>
<reference evidence="7" key="1">
    <citation type="submission" date="2021-07" db="EMBL/GenBank/DDBJ databases">
        <title>Zhongshania sp. CAU 1632 isolated from seawater.</title>
        <authorList>
            <person name="Kim W."/>
        </authorList>
    </citation>
    <scope>NUCLEOTIDE SEQUENCE</scope>
    <source>
        <strain evidence="7">CAU 1632</strain>
    </source>
</reference>
<dbReference type="EMBL" id="JAHWDQ010000001">
    <property type="protein sequence ID" value="MBW2940819.1"/>
    <property type="molecule type" value="Genomic_DNA"/>
</dbReference>
<dbReference type="Pfam" id="PF01799">
    <property type="entry name" value="Fer2_2"/>
    <property type="match status" value="1"/>
</dbReference>
<accession>A0ABS6VR81</accession>
<evidence type="ECO:0000256" key="2">
    <source>
        <dbReference type="ARBA" id="ARBA00022723"/>
    </source>
</evidence>